<protein>
    <submittedName>
        <fullName evidence="1">Uncharacterized protein</fullName>
    </submittedName>
</protein>
<sequence>MYAPANSAESPFSSGASQGESQGEIVVEDRSVSTDSPITSLTQLLSQEGEQIEQAAHAPIRSVGPFGEAQNLVGRPTGTHLLIKLLWIQICPTCRHAEFQPHAIFIAQSLPAPKRARHQ</sequence>
<name>A0ACC2XJT6_9TREE</name>
<accession>A0ACC2XJT6</accession>
<proteinExistence type="predicted"/>
<reference evidence="1" key="1">
    <citation type="submission" date="2023-04" db="EMBL/GenBank/DDBJ databases">
        <title>Draft Genome sequencing of Naganishia species isolated from polar environments using Oxford Nanopore Technology.</title>
        <authorList>
            <person name="Leo P."/>
            <person name="Venkateswaran K."/>
        </authorList>
    </citation>
    <scope>NUCLEOTIDE SEQUENCE</scope>
    <source>
        <strain evidence="1">DBVPG 5303</strain>
    </source>
</reference>
<comment type="caution">
    <text evidence="1">The sequence shown here is derived from an EMBL/GenBank/DDBJ whole genome shotgun (WGS) entry which is preliminary data.</text>
</comment>
<dbReference type="EMBL" id="JASBWV010000011">
    <property type="protein sequence ID" value="KAJ9123644.1"/>
    <property type="molecule type" value="Genomic_DNA"/>
</dbReference>
<evidence type="ECO:0000313" key="1">
    <source>
        <dbReference type="EMBL" id="KAJ9123644.1"/>
    </source>
</evidence>
<keyword evidence="2" id="KW-1185">Reference proteome</keyword>
<evidence type="ECO:0000313" key="2">
    <source>
        <dbReference type="Proteomes" id="UP001234202"/>
    </source>
</evidence>
<dbReference type="Proteomes" id="UP001234202">
    <property type="component" value="Unassembled WGS sequence"/>
</dbReference>
<organism evidence="1 2">
    <name type="scientific">Naganishia onofrii</name>
    <dbReference type="NCBI Taxonomy" id="1851511"/>
    <lineage>
        <taxon>Eukaryota</taxon>
        <taxon>Fungi</taxon>
        <taxon>Dikarya</taxon>
        <taxon>Basidiomycota</taxon>
        <taxon>Agaricomycotina</taxon>
        <taxon>Tremellomycetes</taxon>
        <taxon>Filobasidiales</taxon>
        <taxon>Filobasidiaceae</taxon>
        <taxon>Naganishia</taxon>
    </lineage>
</organism>
<gene>
    <name evidence="1" type="ORF">QFC24_003414</name>
</gene>